<evidence type="ECO:0000256" key="2">
    <source>
        <dbReference type="ARBA" id="ARBA00023239"/>
    </source>
</evidence>
<feature type="domain" description="Aconitase A/isopropylmalate dehydratase small subunit swivel" evidence="4">
    <location>
        <begin position="43"/>
        <end position="102"/>
    </location>
</feature>
<dbReference type="EMBL" id="CP009509">
    <property type="protein sequence ID" value="AKB39659.1"/>
    <property type="molecule type" value="Genomic_DNA"/>
</dbReference>
<dbReference type="RefSeq" id="WP_048047412.1">
    <property type="nucleotide sequence ID" value="NZ_CP009509.1"/>
</dbReference>
<evidence type="ECO:0000313" key="6">
    <source>
        <dbReference type="Proteomes" id="UP000033058"/>
    </source>
</evidence>
<comment type="similarity">
    <text evidence="1 3">Belongs to the LeuD family. LeuD type 2 subfamily.</text>
</comment>
<name>A0A0E3PWJ2_METMZ</name>
<dbReference type="GO" id="GO:0019298">
    <property type="term" value="P:coenzyme B biosynthetic process"/>
    <property type="evidence" value="ECO:0007669"/>
    <property type="project" value="UniProtKB-UniRule"/>
</dbReference>
<gene>
    <name evidence="3" type="primary">hacB</name>
    <name evidence="5" type="ORF">MSMAW_0668</name>
</gene>
<dbReference type="PANTHER" id="PTHR43345">
    <property type="entry name" value="3-ISOPROPYLMALATE DEHYDRATASE SMALL SUBUNIT 2-RELATED-RELATED"/>
    <property type="match status" value="1"/>
</dbReference>
<dbReference type="HAMAP" id="MF_01032">
    <property type="entry name" value="LeuD_type2"/>
    <property type="match status" value="1"/>
</dbReference>
<dbReference type="AlphaFoldDB" id="A0A0E3PWJ2"/>
<dbReference type="InterPro" id="IPR011827">
    <property type="entry name" value="LeuD_type2/HacB/DmdB"/>
</dbReference>
<organism evidence="5 6">
    <name type="scientific">Methanosarcina mazei WWM610</name>
    <dbReference type="NCBI Taxonomy" id="1434117"/>
    <lineage>
        <taxon>Archaea</taxon>
        <taxon>Methanobacteriati</taxon>
        <taxon>Methanobacteriota</taxon>
        <taxon>Stenosarchaea group</taxon>
        <taxon>Methanomicrobia</taxon>
        <taxon>Methanosarcinales</taxon>
        <taxon>Methanosarcinaceae</taxon>
        <taxon>Methanosarcina</taxon>
    </lineage>
</organism>
<proteinExistence type="inferred from homology"/>
<dbReference type="PATRIC" id="fig|1434117.4.peg.824"/>
<comment type="catalytic activity">
    <reaction evidence="3">
        <text>(2R)-homocitrate = (2R,3S)-homoisocitrate</text>
        <dbReference type="Rhea" id="RHEA:32303"/>
        <dbReference type="ChEBI" id="CHEBI:15404"/>
        <dbReference type="ChEBI" id="CHEBI:58884"/>
        <dbReference type="EC" id="4.2.1.114"/>
    </reaction>
</comment>
<feature type="site" description="Critical for substrate specificity" evidence="3">
    <location>
        <position position="28"/>
    </location>
</feature>
<comment type="subunit">
    <text evidence="3">Heterotetramer of 2 HacA and 2 HacB proteins.</text>
</comment>
<dbReference type="InterPro" id="IPR000573">
    <property type="entry name" value="AconitaseA/IPMdHydase_ssu_swvl"/>
</dbReference>
<dbReference type="CDD" id="cd01577">
    <property type="entry name" value="IPMI_Swivel"/>
    <property type="match status" value="1"/>
</dbReference>
<keyword evidence="2 3" id="KW-0456">Lyase</keyword>
<dbReference type="PANTHER" id="PTHR43345:SF2">
    <property type="entry name" value="3-ISOPROPYLMALATE DEHYDRATASE SMALL SUBUNIT 1"/>
    <property type="match status" value="1"/>
</dbReference>
<protein>
    <recommendedName>
        <fullName evidence="3">Methanogen homoaconitase small subunit</fullName>
        <shortName evidence="3">HACN</shortName>
        <ecNumber evidence="3">4.2.1.114</ecNumber>
    </recommendedName>
    <alternativeName>
        <fullName evidence="3">Homoaconitate hydratase</fullName>
    </alternativeName>
</protein>
<feature type="short sequence motif" description="YLRT" evidence="3">
    <location>
        <begin position="26"/>
        <end position="29"/>
    </location>
</feature>
<dbReference type="Gene3D" id="3.20.19.10">
    <property type="entry name" value="Aconitase, domain 4"/>
    <property type="match status" value="1"/>
</dbReference>
<dbReference type="InterPro" id="IPR033940">
    <property type="entry name" value="IPMI_Swivel"/>
</dbReference>
<sequence length="176" mass="19208">MENPIKGRVWKFGNDIDTDVIIPGKYLRTKDMQVFAAHAMEGIDPGFSKKAKPGDIIVAGDNFGCGSSREQAPLALKHAGIACIVAKSFARIFFRNAINIGLPLMEADIECEEGDQIEVDLLKGEVKVSGKGVFRGNKLPDFLLDMLTDGGLVAHRKKSGIRRKKNQLNGQLNKSV</sequence>
<dbReference type="Proteomes" id="UP000033058">
    <property type="component" value="Chromosome"/>
</dbReference>
<dbReference type="UniPathway" id="UPA00919"/>
<dbReference type="NCBIfam" id="TIGR02087">
    <property type="entry name" value="LEUD_arch"/>
    <property type="match status" value="1"/>
</dbReference>
<dbReference type="HOGENOM" id="CLU_081378_1_1_2"/>
<dbReference type="EC" id="4.2.1.114" evidence="3"/>
<comment type="pathway">
    <text evidence="3">Organic acid metabolism; 2-oxosuberate biosynthesis.</text>
</comment>
<dbReference type="InterPro" id="IPR050075">
    <property type="entry name" value="LeuD"/>
</dbReference>
<dbReference type="Pfam" id="PF00694">
    <property type="entry name" value="Aconitase_C"/>
    <property type="match status" value="1"/>
</dbReference>
<comment type="function">
    <text evidence="3">Hydro-lyase with broad substrate specificity for cis-unsaturated tricarboxylic acids. Catalyzes both the reversible dehydration of (R)-homocitrate ((R)-2-hydroxybutane-1,2,4-tricarboxylate) to produce cis-homoaconitate ((Z)-but-1-ene-1,2,4-tricarboxylate), and its hydration to homoisocitrate ((1R,2S)-1-hydroxybutane-1,2,4-tricarboxylate). Is also able to hydrate the analogous longer chain substrates cis-homo(2)-aconitate, cis-homo(3)-aconitate. All these reactions are part of the biosynthesis pathway of coenzyme B.</text>
</comment>
<evidence type="ECO:0000256" key="1">
    <source>
        <dbReference type="ARBA" id="ARBA00009869"/>
    </source>
</evidence>
<evidence type="ECO:0000313" key="5">
    <source>
        <dbReference type="EMBL" id="AKB39659.1"/>
    </source>
</evidence>
<evidence type="ECO:0000259" key="4">
    <source>
        <dbReference type="Pfam" id="PF00694"/>
    </source>
</evidence>
<reference evidence="5 6" key="1">
    <citation type="submission" date="2014-07" db="EMBL/GenBank/DDBJ databases">
        <title>Methanogenic archaea and the global carbon cycle.</title>
        <authorList>
            <person name="Henriksen J.R."/>
            <person name="Luke J."/>
            <person name="Reinhart S."/>
            <person name="Benedict M.N."/>
            <person name="Youngblut N.D."/>
            <person name="Metcalf M.E."/>
            <person name="Whitaker R.J."/>
            <person name="Metcalf W.W."/>
        </authorList>
    </citation>
    <scope>NUCLEOTIDE SEQUENCE [LARGE SCALE GENOMIC DNA]</scope>
    <source>
        <strain evidence="5 6">WWM610</strain>
    </source>
</reference>
<accession>A0A0E3PWJ2</accession>
<dbReference type="SUPFAM" id="SSF52016">
    <property type="entry name" value="LeuD/IlvD-like"/>
    <property type="match status" value="1"/>
</dbReference>
<dbReference type="InterPro" id="IPR015928">
    <property type="entry name" value="Aconitase/3IPM_dehydase_swvl"/>
</dbReference>
<evidence type="ECO:0000256" key="3">
    <source>
        <dbReference type="HAMAP-Rule" id="MF_01032"/>
    </source>
</evidence>
<dbReference type="GeneID" id="24850294"/>
<dbReference type="GO" id="GO:0004409">
    <property type="term" value="F:homoaconitate hydratase activity"/>
    <property type="evidence" value="ECO:0007669"/>
    <property type="project" value="UniProtKB-UniRule"/>
</dbReference>